<reference evidence="3" key="1">
    <citation type="journal article" date="2019" name="Int. J. Syst. Evol. Microbiol.">
        <title>The Global Catalogue of Microorganisms (GCM) 10K type strain sequencing project: providing services to taxonomists for standard genome sequencing and annotation.</title>
        <authorList>
            <consortium name="The Broad Institute Genomics Platform"/>
            <consortium name="The Broad Institute Genome Sequencing Center for Infectious Disease"/>
            <person name="Wu L."/>
            <person name="Ma J."/>
        </authorList>
    </citation>
    <scope>NUCLEOTIDE SEQUENCE [LARGE SCALE GENOMIC DNA]</scope>
    <source>
        <strain evidence="3">JCM 4737</strain>
    </source>
</reference>
<protein>
    <submittedName>
        <fullName evidence="2">Uncharacterized protein</fullName>
    </submittedName>
</protein>
<keyword evidence="1" id="KW-0472">Membrane</keyword>
<proteinExistence type="predicted"/>
<dbReference type="EMBL" id="BMVO01000008">
    <property type="protein sequence ID" value="GHB05616.1"/>
    <property type="molecule type" value="Genomic_DNA"/>
</dbReference>
<keyword evidence="1" id="KW-0812">Transmembrane</keyword>
<feature type="transmembrane region" description="Helical" evidence="1">
    <location>
        <begin position="14"/>
        <end position="37"/>
    </location>
</feature>
<comment type="caution">
    <text evidence="2">The sequence shown here is derived from an EMBL/GenBank/DDBJ whole genome shotgun (WGS) entry which is preliminary data.</text>
</comment>
<evidence type="ECO:0000313" key="3">
    <source>
        <dbReference type="Proteomes" id="UP000599437"/>
    </source>
</evidence>
<evidence type="ECO:0000256" key="1">
    <source>
        <dbReference type="SAM" id="Phobius"/>
    </source>
</evidence>
<keyword evidence="3" id="KW-1185">Reference proteome</keyword>
<name>A0ABQ3DMD8_9ACTN</name>
<sequence length="39" mass="3907">MAGIHYARLGTGRLWTAVAGTSLGAGFGVTLTVVGMLSL</sequence>
<keyword evidence="1" id="KW-1133">Transmembrane helix</keyword>
<evidence type="ECO:0000313" key="2">
    <source>
        <dbReference type="EMBL" id="GHB05616.1"/>
    </source>
</evidence>
<dbReference type="Proteomes" id="UP000599437">
    <property type="component" value="Unassembled WGS sequence"/>
</dbReference>
<accession>A0ABQ3DMD8</accession>
<gene>
    <name evidence="2" type="ORF">GCM10010346_30890</name>
</gene>
<organism evidence="2 3">
    <name type="scientific">Streptomyces chryseus</name>
    <dbReference type="NCBI Taxonomy" id="68186"/>
    <lineage>
        <taxon>Bacteria</taxon>
        <taxon>Bacillati</taxon>
        <taxon>Actinomycetota</taxon>
        <taxon>Actinomycetes</taxon>
        <taxon>Kitasatosporales</taxon>
        <taxon>Streptomycetaceae</taxon>
        <taxon>Streptomyces</taxon>
    </lineage>
</organism>